<keyword evidence="1" id="KW-0732">Signal</keyword>
<accession>A0A699KCF8</accession>
<evidence type="ECO:0000313" key="2">
    <source>
        <dbReference type="EMBL" id="GFA80785.1"/>
    </source>
</evidence>
<comment type="caution">
    <text evidence="2">The sequence shown here is derived from an EMBL/GenBank/DDBJ whole genome shotgun (WGS) entry which is preliminary data.</text>
</comment>
<name>A0A699KCF8_TANCI</name>
<gene>
    <name evidence="2" type="ORF">Tci_652757</name>
</gene>
<dbReference type="EMBL" id="BKCJ010491869">
    <property type="protein sequence ID" value="GFA80785.1"/>
    <property type="molecule type" value="Genomic_DNA"/>
</dbReference>
<dbReference type="AlphaFoldDB" id="A0A699KCF8"/>
<evidence type="ECO:0000256" key="1">
    <source>
        <dbReference type="SAM" id="SignalP"/>
    </source>
</evidence>
<organism evidence="2">
    <name type="scientific">Tanacetum cinerariifolium</name>
    <name type="common">Dalmatian daisy</name>
    <name type="synonym">Chrysanthemum cinerariifolium</name>
    <dbReference type="NCBI Taxonomy" id="118510"/>
    <lineage>
        <taxon>Eukaryota</taxon>
        <taxon>Viridiplantae</taxon>
        <taxon>Streptophyta</taxon>
        <taxon>Embryophyta</taxon>
        <taxon>Tracheophyta</taxon>
        <taxon>Spermatophyta</taxon>
        <taxon>Magnoliopsida</taxon>
        <taxon>eudicotyledons</taxon>
        <taxon>Gunneridae</taxon>
        <taxon>Pentapetalae</taxon>
        <taxon>asterids</taxon>
        <taxon>campanulids</taxon>
        <taxon>Asterales</taxon>
        <taxon>Asteraceae</taxon>
        <taxon>Asteroideae</taxon>
        <taxon>Anthemideae</taxon>
        <taxon>Anthemidinae</taxon>
        <taxon>Tanacetum</taxon>
    </lineage>
</organism>
<protein>
    <submittedName>
        <fullName evidence="2">Uncharacterized protein</fullName>
    </submittedName>
</protein>
<proteinExistence type="predicted"/>
<sequence>MTKFLAIETLYLNLLHYLTAYEVSTFLFLEFKEVLRLLLVGSLSSSKADSDGGDVVKIVSTAVCSGTAREFFVAVTAGIVTVVGWYGPSKMHFLKDRHLVLYQCILRNVISIECIFPLQAMVDDPLNQLP</sequence>
<reference evidence="2" key="1">
    <citation type="journal article" date="2019" name="Sci. Rep.">
        <title>Draft genome of Tanacetum cinerariifolium, the natural source of mosquito coil.</title>
        <authorList>
            <person name="Yamashiro T."/>
            <person name="Shiraishi A."/>
            <person name="Satake H."/>
            <person name="Nakayama K."/>
        </authorList>
    </citation>
    <scope>NUCLEOTIDE SEQUENCE</scope>
</reference>
<feature type="signal peptide" evidence="1">
    <location>
        <begin position="1"/>
        <end position="20"/>
    </location>
</feature>
<feature type="chain" id="PRO_5025581496" evidence="1">
    <location>
        <begin position="21"/>
        <end position="130"/>
    </location>
</feature>